<evidence type="ECO:0000313" key="5">
    <source>
        <dbReference type="EMBL" id="MVN86422.1"/>
    </source>
</evidence>
<dbReference type="Pfam" id="PF03328">
    <property type="entry name" value="HpcH_HpaI"/>
    <property type="match status" value="1"/>
</dbReference>
<evidence type="ECO:0000256" key="3">
    <source>
        <dbReference type="ARBA" id="ARBA00023239"/>
    </source>
</evidence>
<protein>
    <submittedName>
        <fullName evidence="5">4-hydroxy-2-oxoheptanedioate aldolase</fullName>
        <ecNumber evidence="5">4.1.2.52</ecNumber>
    </submittedName>
</protein>
<dbReference type="InterPro" id="IPR012689">
    <property type="entry name" value="HpaI"/>
</dbReference>
<accession>A0A7C9M0Z3</accession>
<dbReference type="InterPro" id="IPR005000">
    <property type="entry name" value="Aldolase/citrate-lyase_domain"/>
</dbReference>
<dbReference type="Proteomes" id="UP000483286">
    <property type="component" value="Unassembled WGS sequence"/>
</dbReference>
<dbReference type="AlphaFoldDB" id="A0A7C9M0Z3"/>
<dbReference type="PANTHER" id="PTHR30502:SF0">
    <property type="entry name" value="PHOSPHOENOLPYRUVATE CARBOXYLASE FAMILY PROTEIN"/>
    <property type="match status" value="1"/>
</dbReference>
<dbReference type="FunFam" id="3.20.20.60:FF:000004">
    <property type="entry name" value="5-keto-4-deoxy-D-glucarate aldolase"/>
    <property type="match status" value="1"/>
</dbReference>
<gene>
    <name evidence="5" type="primary">hpaI</name>
    <name evidence="5" type="ORF">GO986_06545</name>
</gene>
<dbReference type="InterPro" id="IPR015813">
    <property type="entry name" value="Pyrv/PenolPyrv_kinase-like_dom"/>
</dbReference>
<sequence length="257" mass="26669">MEWPVAENLFKAALKRGEPLIGLWLALADPYSAELCAGAGFDWLLIDGEHAPNDVRSTLAALQAIAPYPVQALVRPPVGSAVLMKQLLDIGAHTLLIPMVETAEQARDLVAATRYAPQGVRGVGAALARASGFGRDAAYLQAADEQVCLLLQVESVAGLAALDEIAAVDGVDGVFIGPADLAASMGVLGQPGHPEVQGAIRDAASRIRAAGKAAGILSTDEAVARTYLEWGYSFVAVGTDVTLLSRATTALAARFKS</sequence>
<feature type="domain" description="HpcH/HpaI aldolase/citrate lyase" evidence="4">
    <location>
        <begin position="21"/>
        <end position="246"/>
    </location>
</feature>
<dbReference type="SUPFAM" id="SSF51621">
    <property type="entry name" value="Phosphoenolpyruvate/pyruvate domain"/>
    <property type="match status" value="1"/>
</dbReference>
<evidence type="ECO:0000313" key="6">
    <source>
        <dbReference type="Proteomes" id="UP000483286"/>
    </source>
</evidence>
<dbReference type="PANTHER" id="PTHR30502">
    <property type="entry name" value="2-KETO-3-DEOXY-L-RHAMNONATE ALDOLASE"/>
    <property type="match status" value="1"/>
</dbReference>
<keyword evidence="6" id="KW-1185">Reference proteome</keyword>
<keyword evidence="2" id="KW-0479">Metal-binding</keyword>
<keyword evidence="3 5" id="KW-0456">Lyase</keyword>
<dbReference type="InterPro" id="IPR050251">
    <property type="entry name" value="HpcH-HpaI_aldolase"/>
</dbReference>
<dbReference type="GO" id="GO:0016832">
    <property type="term" value="F:aldehyde-lyase activity"/>
    <property type="evidence" value="ECO:0007669"/>
    <property type="project" value="UniProtKB-ARBA"/>
</dbReference>
<proteinExistence type="inferred from homology"/>
<reference evidence="5 6" key="1">
    <citation type="submission" date="2019-12" db="EMBL/GenBank/DDBJ databases">
        <title>Deinococcus sp. HMF7620 Genome sequencing and assembly.</title>
        <authorList>
            <person name="Kang H."/>
            <person name="Kim H."/>
            <person name="Joh K."/>
        </authorList>
    </citation>
    <scope>NUCLEOTIDE SEQUENCE [LARGE SCALE GENOMIC DNA]</scope>
    <source>
        <strain evidence="5 6">HMF7620</strain>
    </source>
</reference>
<dbReference type="GO" id="GO:0005737">
    <property type="term" value="C:cytoplasm"/>
    <property type="evidence" value="ECO:0007669"/>
    <property type="project" value="TreeGrafter"/>
</dbReference>
<dbReference type="InterPro" id="IPR040442">
    <property type="entry name" value="Pyrv_kinase-like_dom_sf"/>
</dbReference>
<evidence type="ECO:0000259" key="4">
    <source>
        <dbReference type="Pfam" id="PF03328"/>
    </source>
</evidence>
<dbReference type="EC" id="4.1.2.52" evidence="5"/>
<dbReference type="Gene3D" id="3.20.20.60">
    <property type="entry name" value="Phosphoenolpyruvate-binding domains"/>
    <property type="match status" value="1"/>
</dbReference>
<comment type="similarity">
    <text evidence="1">Belongs to the HpcH/HpaI aldolase family.</text>
</comment>
<evidence type="ECO:0000256" key="2">
    <source>
        <dbReference type="ARBA" id="ARBA00022723"/>
    </source>
</evidence>
<dbReference type="GO" id="GO:0010124">
    <property type="term" value="P:phenylacetate catabolic process"/>
    <property type="evidence" value="ECO:0007669"/>
    <property type="project" value="InterPro"/>
</dbReference>
<comment type="caution">
    <text evidence="5">The sequence shown here is derived from an EMBL/GenBank/DDBJ whole genome shotgun (WGS) entry which is preliminary data.</text>
</comment>
<organism evidence="5 6">
    <name type="scientific">Deinococcus arboris</name>
    <dbReference type="NCBI Taxonomy" id="2682977"/>
    <lineage>
        <taxon>Bacteria</taxon>
        <taxon>Thermotogati</taxon>
        <taxon>Deinococcota</taxon>
        <taxon>Deinococci</taxon>
        <taxon>Deinococcales</taxon>
        <taxon>Deinococcaceae</taxon>
        <taxon>Deinococcus</taxon>
    </lineage>
</organism>
<dbReference type="GO" id="GO:0046872">
    <property type="term" value="F:metal ion binding"/>
    <property type="evidence" value="ECO:0007669"/>
    <property type="project" value="UniProtKB-KW"/>
</dbReference>
<name>A0A7C9M0Z3_9DEIO</name>
<evidence type="ECO:0000256" key="1">
    <source>
        <dbReference type="ARBA" id="ARBA00005568"/>
    </source>
</evidence>
<dbReference type="NCBIfam" id="TIGR02311">
    <property type="entry name" value="HpaI"/>
    <property type="match status" value="1"/>
</dbReference>
<dbReference type="EMBL" id="WQLB01000006">
    <property type="protein sequence ID" value="MVN86422.1"/>
    <property type="molecule type" value="Genomic_DNA"/>
</dbReference>